<dbReference type="Proteomes" id="UP001327560">
    <property type="component" value="Chromosome 1"/>
</dbReference>
<evidence type="ECO:0000313" key="3">
    <source>
        <dbReference type="Proteomes" id="UP001327560"/>
    </source>
</evidence>
<proteinExistence type="predicted"/>
<evidence type="ECO:0000256" key="1">
    <source>
        <dbReference type="SAM" id="MobiDB-lite"/>
    </source>
</evidence>
<evidence type="ECO:0000313" key="2">
    <source>
        <dbReference type="EMBL" id="WOK95474.1"/>
    </source>
</evidence>
<accession>A0AAQ3JUX0</accession>
<dbReference type="PANTHER" id="PTHR34190">
    <property type="entry name" value="EXPRESSED PROTEIN"/>
    <property type="match status" value="1"/>
</dbReference>
<name>A0AAQ3JUX0_9LILI</name>
<keyword evidence="3" id="KW-1185">Reference proteome</keyword>
<reference evidence="2 3" key="1">
    <citation type="submission" date="2023-10" db="EMBL/GenBank/DDBJ databases">
        <title>Chromosome-scale genome assembly provides insights into flower coloration mechanisms of Canna indica.</title>
        <authorList>
            <person name="Li C."/>
        </authorList>
    </citation>
    <scope>NUCLEOTIDE SEQUENCE [LARGE SCALE GENOMIC DNA]</scope>
    <source>
        <tissue evidence="2">Flower</tissue>
    </source>
</reference>
<organism evidence="2 3">
    <name type="scientific">Canna indica</name>
    <name type="common">Indian-shot</name>
    <dbReference type="NCBI Taxonomy" id="4628"/>
    <lineage>
        <taxon>Eukaryota</taxon>
        <taxon>Viridiplantae</taxon>
        <taxon>Streptophyta</taxon>
        <taxon>Embryophyta</taxon>
        <taxon>Tracheophyta</taxon>
        <taxon>Spermatophyta</taxon>
        <taxon>Magnoliopsida</taxon>
        <taxon>Liliopsida</taxon>
        <taxon>Zingiberales</taxon>
        <taxon>Cannaceae</taxon>
        <taxon>Canna</taxon>
    </lineage>
</organism>
<feature type="region of interest" description="Disordered" evidence="1">
    <location>
        <begin position="107"/>
        <end position="126"/>
    </location>
</feature>
<gene>
    <name evidence="2" type="ORF">Cni_G04181</name>
</gene>
<dbReference type="PANTHER" id="PTHR34190:SF4">
    <property type="entry name" value="EXPRESSED PROTEIN"/>
    <property type="match status" value="1"/>
</dbReference>
<feature type="region of interest" description="Disordered" evidence="1">
    <location>
        <begin position="31"/>
        <end position="74"/>
    </location>
</feature>
<feature type="compositionally biased region" description="Low complexity" evidence="1">
    <location>
        <begin position="36"/>
        <end position="64"/>
    </location>
</feature>
<dbReference type="EMBL" id="CP136890">
    <property type="protein sequence ID" value="WOK95474.1"/>
    <property type="molecule type" value="Genomic_DNA"/>
</dbReference>
<sequence length="143" mass="15740">MAAAASEQEHPSILARVDRLDIMLGYLEELRGSRGGTSTTTSASSASGAVTASSDGGNSSANSSPRSIDRRRCRPIGDVVVETQVKGNLIHRIEDLEIRLLKLEKGTELEKREREEKRTRKREKRGLKRLVAHCLSGDLKTKE</sequence>
<dbReference type="AlphaFoldDB" id="A0AAQ3JUX0"/>
<protein>
    <submittedName>
        <fullName evidence="2">Uncharacterized protein</fullName>
    </submittedName>
</protein>
<feature type="compositionally biased region" description="Basic and acidic residues" evidence="1">
    <location>
        <begin position="107"/>
        <end position="118"/>
    </location>
</feature>